<dbReference type="GO" id="GO:0016787">
    <property type="term" value="F:hydrolase activity"/>
    <property type="evidence" value="ECO:0007669"/>
    <property type="project" value="UniProtKB-KW"/>
</dbReference>
<dbReference type="InterPro" id="IPR042047">
    <property type="entry name" value="SleB_dom1"/>
</dbReference>
<keyword evidence="3" id="KW-0378">Hydrolase</keyword>
<accession>A0ABX0VTB9</accession>
<comment type="caution">
    <text evidence="3">The sequence shown here is derived from an EMBL/GenBank/DDBJ whole genome shotgun (WGS) entry which is preliminary data.</text>
</comment>
<reference evidence="3 4" key="1">
    <citation type="submission" date="2020-03" db="EMBL/GenBank/DDBJ databases">
        <title>Bacterial isolates of synthetic phycosphere.</title>
        <authorList>
            <person name="Fu H."/>
            <person name="Moran M.A."/>
        </authorList>
    </citation>
    <scope>NUCLEOTIDE SEQUENCE [LARGE SCALE GENOMIC DNA]</scope>
    <source>
        <strain evidence="3 4">HF1</strain>
    </source>
</reference>
<feature type="chain" id="PRO_5046875709" evidence="1">
    <location>
        <begin position="28"/>
        <end position="225"/>
    </location>
</feature>
<feature type="domain" description="Cell wall hydrolase SleB" evidence="2">
    <location>
        <begin position="107"/>
        <end position="216"/>
    </location>
</feature>
<evidence type="ECO:0000259" key="2">
    <source>
        <dbReference type="Pfam" id="PF07486"/>
    </source>
</evidence>
<keyword evidence="1" id="KW-0732">Signal</keyword>
<dbReference type="Pfam" id="PF07486">
    <property type="entry name" value="Hydrolase_2"/>
    <property type="match status" value="1"/>
</dbReference>
<keyword evidence="4" id="KW-1185">Reference proteome</keyword>
<dbReference type="RefSeq" id="WP_167636046.1">
    <property type="nucleotide sequence ID" value="NZ_JAATOP010000001.1"/>
</dbReference>
<sequence>MRFAVSKILNLLAVTIAISAMGNSVFAQDVLAVRLGALLGQEREAIAEIPSSQLSALANPPAPDSRNIETVPVVERFDDATLAALPEADGGEQWHCLAEALYFEARGESVEGLFAVGEVILNRVDSADYPTTVCGVVNQGTGGRYRCQFTYTCDGLAETISEPAAWEKVGKVARLLIDGTPRVLTAGATHYHTRAVSPSWAKRFPKTAMIGSHIFYRQPTRTAMN</sequence>
<name>A0ABX0VTB9_9RHOB</name>
<dbReference type="EMBL" id="JAATOP010000001">
    <property type="protein sequence ID" value="NIY71165.1"/>
    <property type="molecule type" value="Genomic_DNA"/>
</dbReference>
<protein>
    <submittedName>
        <fullName evidence="3">Cell wall hydrolase</fullName>
    </submittedName>
</protein>
<dbReference type="InterPro" id="IPR011105">
    <property type="entry name" value="Cell_wall_hydrolase_SleB"/>
</dbReference>
<dbReference type="Proteomes" id="UP000709466">
    <property type="component" value="Unassembled WGS sequence"/>
</dbReference>
<evidence type="ECO:0000313" key="4">
    <source>
        <dbReference type="Proteomes" id="UP000709466"/>
    </source>
</evidence>
<evidence type="ECO:0000256" key="1">
    <source>
        <dbReference type="SAM" id="SignalP"/>
    </source>
</evidence>
<proteinExistence type="predicted"/>
<dbReference type="Gene3D" id="1.10.10.2520">
    <property type="entry name" value="Cell wall hydrolase SleB, domain 1"/>
    <property type="match status" value="1"/>
</dbReference>
<evidence type="ECO:0000313" key="3">
    <source>
        <dbReference type="EMBL" id="NIY71165.1"/>
    </source>
</evidence>
<organism evidence="3 4">
    <name type="scientific">Marivivens donghaensis</name>
    <dbReference type="NCBI Taxonomy" id="1699413"/>
    <lineage>
        <taxon>Bacteria</taxon>
        <taxon>Pseudomonadati</taxon>
        <taxon>Pseudomonadota</taxon>
        <taxon>Alphaproteobacteria</taxon>
        <taxon>Rhodobacterales</taxon>
        <taxon>Paracoccaceae</taxon>
        <taxon>Marivivens group</taxon>
        <taxon>Marivivens</taxon>
    </lineage>
</organism>
<gene>
    <name evidence="3" type="ORF">HCZ30_01815</name>
</gene>
<feature type="signal peptide" evidence="1">
    <location>
        <begin position="1"/>
        <end position="27"/>
    </location>
</feature>